<feature type="region of interest" description="Disordered" evidence="2">
    <location>
        <begin position="12"/>
        <end position="49"/>
    </location>
</feature>
<sequence length="738" mass="82502">MPAFVGTIECPHSARTLPNQSPLISCSPPAASKTVGQHGGSLDGLHDDSQRRRLQDYLCRLNETSHDSLPQPTDNDRGGVNKNEKKEESHYCCAWRSGQSAPSVRQPENKNEECGERRPSEEESQIPGILGESAGYRYALGGILVYYEGCGAERATGASDPYCKDTRRCSATQESPRGFLKREAATERPGSSHAHAERSEDIGKRETGGQNVLEARRDIAQRREAPRKGKPHEGGVCFCCSSQQEIVRRRGLNRCCCCCPYRDCRVPLSQCLARALGEESDPSVEGKPVQQNWREHLQHVQRQLEGQCGESDRSREMEPVGKQETEKGIAAKKTGAKAQRGEMRGSMRESHSRKHGYCAEEGEGVQNETRERPLNSLLHATPEVDSSLLQLLQQLPLPAPPCAEQLVETAWKPADTKARRLTAGDKPHQLQQHAWGSCVCVQLVVPLDSLIFESRFESGNLLAAVKGIYEPNIYLLLLRPDTKKNNKTFWFFFSAERTAEPKQGARPLTVTFKILNLVKENPFYCQGHGAPLVFSPKAFRERREGWRRIDCPVRFYKNRAAAAVNYIFEGCSPPSAAPFVSVPKRISTADAVSTADPSAARPGVLHWSYDVNSPVTDLRRSYFSLEFDFTFTEETGDRIFFASALPYTYSDLLDLTAAMQTMPHAKRYCSVGTLCKTPGNIPCPVFLIGDPPESPLLQQHKSPKQRRQYRHRQQQRQYRRQKGINAIWGVPNRQGAPV</sequence>
<feature type="compositionally biased region" description="Basic and acidic residues" evidence="2">
    <location>
        <begin position="194"/>
        <end position="207"/>
    </location>
</feature>
<feature type="region of interest" description="Disordered" evidence="2">
    <location>
        <begin position="174"/>
        <end position="212"/>
    </location>
</feature>
<feature type="region of interest" description="Disordered" evidence="2">
    <location>
        <begin position="62"/>
        <end position="83"/>
    </location>
</feature>
<dbReference type="InterPro" id="IPR050821">
    <property type="entry name" value="Cytosolic_carboxypeptidase"/>
</dbReference>
<feature type="region of interest" description="Disordered" evidence="2">
    <location>
        <begin position="100"/>
        <end position="128"/>
    </location>
</feature>
<organism evidence="3 4">
    <name type="scientific">Cyclospora cayetanensis</name>
    <dbReference type="NCBI Taxonomy" id="88456"/>
    <lineage>
        <taxon>Eukaryota</taxon>
        <taxon>Sar</taxon>
        <taxon>Alveolata</taxon>
        <taxon>Apicomplexa</taxon>
        <taxon>Conoidasida</taxon>
        <taxon>Coccidia</taxon>
        <taxon>Eucoccidiorida</taxon>
        <taxon>Eimeriorina</taxon>
        <taxon>Eimeriidae</taxon>
        <taxon>Cyclospora</taxon>
    </lineage>
</organism>
<gene>
    <name evidence="4" type="primary">LOC34618834</name>
</gene>
<dbReference type="RefSeq" id="XP_026193534.1">
    <property type="nucleotide sequence ID" value="XM_026337749.1"/>
</dbReference>
<feature type="compositionally biased region" description="Basic and acidic residues" evidence="2">
    <location>
        <begin position="107"/>
        <end position="121"/>
    </location>
</feature>
<accession>A0A6P6S170</accession>
<dbReference type="AlphaFoldDB" id="A0A6P6S170"/>
<dbReference type="Gene3D" id="2.60.40.3120">
    <property type="match status" value="1"/>
</dbReference>
<comment type="cofactor">
    <cofactor evidence="1">
        <name>Zn(2+)</name>
        <dbReference type="ChEBI" id="CHEBI:29105"/>
    </cofactor>
</comment>
<name>A0A6P6S170_9EIME</name>
<keyword evidence="3" id="KW-1185">Reference proteome</keyword>
<feature type="region of interest" description="Disordered" evidence="2">
    <location>
        <begin position="694"/>
        <end position="724"/>
    </location>
</feature>
<feature type="compositionally biased region" description="Basic and acidic residues" evidence="2">
    <location>
        <begin position="310"/>
        <end position="329"/>
    </location>
</feature>
<evidence type="ECO:0000256" key="2">
    <source>
        <dbReference type="SAM" id="MobiDB-lite"/>
    </source>
</evidence>
<dbReference type="PANTHER" id="PTHR12756">
    <property type="entry name" value="CYTOSOLIC CARBOXYPEPTIDASE"/>
    <property type="match status" value="1"/>
</dbReference>
<reference evidence="4" key="1">
    <citation type="submission" date="2025-08" db="UniProtKB">
        <authorList>
            <consortium name="RefSeq"/>
        </authorList>
    </citation>
    <scope>IDENTIFICATION</scope>
</reference>
<evidence type="ECO:0000256" key="1">
    <source>
        <dbReference type="ARBA" id="ARBA00001947"/>
    </source>
</evidence>
<evidence type="ECO:0000313" key="4">
    <source>
        <dbReference type="RefSeq" id="XP_026193534.1"/>
    </source>
</evidence>
<feature type="compositionally biased region" description="Basic and acidic residues" evidence="2">
    <location>
        <begin position="339"/>
        <end position="350"/>
    </location>
</feature>
<feature type="region of interest" description="Disordered" evidence="2">
    <location>
        <begin position="304"/>
        <end position="356"/>
    </location>
</feature>
<proteinExistence type="predicted"/>
<evidence type="ECO:0000313" key="3">
    <source>
        <dbReference type="Proteomes" id="UP000515125"/>
    </source>
</evidence>
<feature type="compositionally biased region" description="Basic residues" evidence="2">
    <location>
        <begin position="701"/>
        <end position="722"/>
    </location>
</feature>
<dbReference type="Proteomes" id="UP000515125">
    <property type="component" value="Unplaced"/>
</dbReference>
<dbReference type="GeneID" id="34618834"/>
<dbReference type="PANTHER" id="PTHR12756:SF11">
    <property type="entry name" value="CYTOSOLIC CARBOXYPEPTIDASE 1"/>
    <property type="match status" value="1"/>
</dbReference>
<protein>
    <submittedName>
        <fullName evidence="4">Uncharacterized protein LOC34618834</fullName>
    </submittedName>
</protein>
<feature type="compositionally biased region" description="Basic and acidic residues" evidence="2">
    <location>
        <begin position="74"/>
        <end position="83"/>
    </location>
</feature>
<dbReference type="OrthoDB" id="10253041at2759"/>